<dbReference type="Pfam" id="PF10236">
    <property type="entry name" value="DAP3"/>
    <property type="match status" value="1"/>
</dbReference>
<evidence type="ECO:0000256" key="7">
    <source>
        <dbReference type="ARBA" id="ARBA00035140"/>
    </source>
</evidence>
<keyword evidence="9" id="KW-1185">Reference proteome</keyword>
<evidence type="ECO:0000256" key="6">
    <source>
        <dbReference type="ARBA" id="ARBA00023274"/>
    </source>
</evidence>
<keyword evidence="6" id="KW-0687">Ribonucleoprotein</keyword>
<comment type="subcellular location">
    <subcellularLocation>
        <location evidence="1">Mitochondrion</location>
    </subcellularLocation>
</comment>
<dbReference type="EMBL" id="JBANRG010000023">
    <property type="protein sequence ID" value="KAK7455168.1"/>
    <property type="molecule type" value="Genomic_DNA"/>
</dbReference>
<proteinExistence type="inferred from homology"/>
<dbReference type="PANTHER" id="PTHR12810">
    <property type="entry name" value="MITOCHONDRIAL 28S RIBOSOMAL PROTEIN S29"/>
    <property type="match status" value="1"/>
</dbReference>
<comment type="similarity">
    <text evidence="2">Belongs to the mitochondrion-specific ribosomal protein mS29 family.</text>
</comment>
<protein>
    <recommendedName>
        <fullName evidence="7">Small ribosomal subunit protein mS29</fullName>
    </recommendedName>
</protein>
<dbReference type="SUPFAM" id="SSF52540">
    <property type="entry name" value="P-loop containing nucleoside triphosphate hydrolases"/>
    <property type="match status" value="1"/>
</dbReference>
<evidence type="ECO:0000313" key="9">
    <source>
        <dbReference type="Proteomes" id="UP001498398"/>
    </source>
</evidence>
<dbReference type="InterPro" id="IPR019368">
    <property type="entry name" value="Ribosomal_mS29"/>
</dbReference>
<reference evidence="8 9" key="1">
    <citation type="submission" date="2024-01" db="EMBL/GenBank/DDBJ databases">
        <title>A draft genome for the cacao thread blight pathogen Marasmiellus scandens.</title>
        <authorList>
            <person name="Baruah I.K."/>
            <person name="Leung J."/>
            <person name="Bukari Y."/>
            <person name="Amoako-Attah I."/>
            <person name="Meinhardt L.W."/>
            <person name="Bailey B.A."/>
            <person name="Cohen S.P."/>
        </authorList>
    </citation>
    <scope>NUCLEOTIDE SEQUENCE [LARGE SCALE GENOMIC DNA]</scope>
    <source>
        <strain evidence="8 9">GH-19</strain>
    </source>
</reference>
<dbReference type="InterPro" id="IPR027417">
    <property type="entry name" value="P-loop_NTPase"/>
</dbReference>
<dbReference type="Proteomes" id="UP001498398">
    <property type="component" value="Unassembled WGS sequence"/>
</dbReference>
<sequence length="465" mass="52194">MSLLISCATSCRPAVRNALLSIAEARSFASAVPGKSNAFKINNASSKKNKKSFSRKNRVGAWRSMAASQLPHPLFQSENRHPISLPTFTPAHITDDMIGQAVHFTELENDPIKFYGTPKDILLEYRLLSRRASVIRDVTVQTARLLDEAAQKSSQDTRIAITGSAGTGKSVLLLQAVRYCLDNDWIVIYVPRAKTTVNSTTIHAYDLRTQTYLQPQYAFQMLQRISSVNSKLLGQINMRQSLNMERRQIPAGTSLAELATIGIKEQQLASVVLDALVNELSMQKKSPVLLAIDDLQAIYRERTMYRDPHFAHIRPYHLSIPRMFLEFASGKRTFGQGAVLGAITSSDSQFPISNELIRALGTERYHPMSPYDKMNKTLVEYAQGLKNLEVPSKFTLQEASSMFEVWMKDRALTAPINDELFLSKYTESGGHPKTFVWKGLLATLEGAIPEYDPQVPWPHMREMNV</sequence>
<gene>
    <name evidence="8" type="ORF">VKT23_011039</name>
</gene>
<evidence type="ECO:0000256" key="4">
    <source>
        <dbReference type="ARBA" id="ARBA00022980"/>
    </source>
</evidence>
<name>A0ABR1JAJ2_9AGAR</name>
<evidence type="ECO:0000256" key="3">
    <source>
        <dbReference type="ARBA" id="ARBA00022946"/>
    </source>
</evidence>
<dbReference type="Gene3D" id="3.40.50.300">
    <property type="entry name" value="P-loop containing nucleotide triphosphate hydrolases"/>
    <property type="match status" value="1"/>
</dbReference>
<evidence type="ECO:0000313" key="8">
    <source>
        <dbReference type="EMBL" id="KAK7455168.1"/>
    </source>
</evidence>
<keyword evidence="5" id="KW-0496">Mitochondrion</keyword>
<evidence type="ECO:0000256" key="5">
    <source>
        <dbReference type="ARBA" id="ARBA00023128"/>
    </source>
</evidence>
<comment type="caution">
    <text evidence="8">The sequence shown here is derived from an EMBL/GenBank/DDBJ whole genome shotgun (WGS) entry which is preliminary data.</text>
</comment>
<accession>A0ABR1JAJ2</accession>
<evidence type="ECO:0000256" key="2">
    <source>
        <dbReference type="ARBA" id="ARBA00009863"/>
    </source>
</evidence>
<keyword evidence="4" id="KW-0689">Ribosomal protein</keyword>
<evidence type="ECO:0000256" key="1">
    <source>
        <dbReference type="ARBA" id="ARBA00004173"/>
    </source>
</evidence>
<dbReference type="PANTHER" id="PTHR12810:SF0">
    <property type="entry name" value="SMALL RIBOSOMAL SUBUNIT PROTEIN MS29"/>
    <property type="match status" value="1"/>
</dbReference>
<organism evidence="8 9">
    <name type="scientific">Marasmiellus scandens</name>
    <dbReference type="NCBI Taxonomy" id="2682957"/>
    <lineage>
        <taxon>Eukaryota</taxon>
        <taxon>Fungi</taxon>
        <taxon>Dikarya</taxon>
        <taxon>Basidiomycota</taxon>
        <taxon>Agaricomycotina</taxon>
        <taxon>Agaricomycetes</taxon>
        <taxon>Agaricomycetidae</taxon>
        <taxon>Agaricales</taxon>
        <taxon>Marasmiineae</taxon>
        <taxon>Omphalotaceae</taxon>
        <taxon>Marasmiellus</taxon>
    </lineage>
</organism>
<keyword evidence="3" id="KW-0809">Transit peptide</keyword>